<dbReference type="InterPro" id="IPR036761">
    <property type="entry name" value="TTHA0802/YceI-like_sf"/>
</dbReference>
<dbReference type="SMART" id="SM00867">
    <property type="entry name" value="YceI"/>
    <property type="match status" value="1"/>
</dbReference>
<keyword evidence="3" id="KW-1185">Reference proteome</keyword>
<accession>A0A327YU49</accession>
<dbReference type="Gene3D" id="2.40.128.110">
    <property type="entry name" value="Lipid/polyisoprenoid-binding, YceI-like"/>
    <property type="match status" value="1"/>
</dbReference>
<evidence type="ECO:0000313" key="3">
    <source>
        <dbReference type="Proteomes" id="UP000249620"/>
    </source>
</evidence>
<dbReference type="SUPFAM" id="SSF101874">
    <property type="entry name" value="YceI-like"/>
    <property type="match status" value="1"/>
</dbReference>
<dbReference type="Proteomes" id="UP000249620">
    <property type="component" value="Unassembled WGS sequence"/>
</dbReference>
<evidence type="ECO:0000259" key="1">
    <source>
        <dbReference type="SMART" id="SM00867"/>
    </source>
</evidence>
<name>A0A327YU49_9FLAO</name>
<dbReference type="RefSeq" id="WP_111566240.1">
    <property type="nucleotide sequence ID" value="NZ_QLMI01000002.1"/>
</dbReference>
<protein>
    <submittedName>
        <fullName evidence="2">Polyisoprenoid-binding protein YceI</fullName>
    </submittedName>
</protein>
<gene>
    <name evidence="2" type="ORF">B0I03_102321</name>
</gene>
<sequence>MNTLKINFKKWFLLLMIVAPIYNVFAQESKVVLAESKLKVLGTSNLHDWEIDAKAMSGKSTMTIDAGNLKAIKNLDFAVEVEQLKSGKNGMDNNTFKALNSKTYKTINYKLVSVAKITETSVGNFTVETQGDLSISGVTKRINQTFTVKVVGKKAIFSGKTKIDMTVYGVKPPTALMGTIKTGKDVTVDFKVTYN</sequence>
<dbReference type="Pfam" id="PF04264">
    <property type="entry name" value="YceI"/>
    <property type="match status" value="1"/>
</dbReference>
<feature type="domain" description="Lipid/polyisoprenoid-binding YceI-like" evidence="1">
    <location>
        <begin position="29"/>
        <end position="195"/>
    </location>
</feature>
<reference evidence="2 3" key="1">
    <citation type="submission" date="2018-06" db="EMBL/GenBank/DDBJ databases">
        <title>Genomic Encyclopedia of Type Strains, Phase III (KMG-III): the genomes of soil and plant-associated and newly described type strains.</title>
        <authorList>
            <person name="Whitman W."/>
        </authorList>
    </citation>
    <scope>NUCLEOTIDE SEQUENCE [LARGE SCALE GENOMIC DNA]</scope>
    <source>
        <strain evidence="2 3">CGMCC 1.12398</strain>
    </source>
</reference>
<dbReference type="AlphaFoldDB" id="A0A327YU49"/>
<dbReference type="InterPro" id="IPR007372">
    <property type="entry name" value="Lipid/polyisoprenoid-bd_YceI"/>
</dbReference>
<proteinExistence type="predicted"/>
<dbReference type="OrthoDB" id="9794147at2"/>
<comment type="caution">
    <text evidence="2">The sequence shown here is derived from an EMBL/GenBank/DDBJ whole genome shotgun (WGS) entry which is preliminary data.</text>
</comment>
<dbReference type="EMBL" id="QLMI01000002">
    <property type="protein sequence ID" value="RAK24460.1"/>
    <property type="molecule type" value="Genomic_DNA"/>
</dbReference>
<organism evidence="2 3">
    <name type="scientific">Flavobacterium aquaticum</name>
    <dbReference type="NCBI Taxonomy" id="1236486"/>
    <lineage>
        <taxon>Bacteria</taxon>
        <taxon>Pseudomonadati</taxon>
        <taxon>Bacteroidota</taxon>
        <taxon>Flavobacteriia</taxon>
        <taxon>Flavobacteriales</taxon>
        <taxon>Flavobacteriaceae</taxon>
        <taxon>Flavobacterium</taxon>
    </lineage>
</organism>
<evidence type="ECO:0000313" key="2">
    <source>
        <dbReference type="EMBL" id="RAK24460.1"/>
    </source>
</evidence>